<dbReference type="Gene3D" id="3.40.50.720">
    <property type="entry name" value="NAD(P)-binding Rossmann-like Domain"/>
    <property type="match status" value="1"/>
</dbReference>
<evidence type="ECO:0000259" key="1">
    <source>
        <dbReference type="Pfam" id="PF13380"/>
    </source>
</evidence>
<dbReference type="Proteomes" id="UP001207116">
    <property type="component" value="Unassembled WGS sequence"/>
</dbReference>
<dbReference type="AlphaFoldDB" id="A0AAE3MNK9"/>
<dbReference type="InterPro" id="IPR003781">
    <property type="entry name" value="CoA-bd"/>
</dbReference>
<dbReference type="Pfam" id="PF13380">
    <property type="entry name" value="CoA_binding_2"/>
    <property type="match status" value="1"/>
</dbReference>
<gene>
    <name evidence="2" type="ORF">OO016_11145</name>
</gene>
<reference evidence="2" key="1">
    <citation type="submission" date="2022-11" db="EMBL/GenBank/DDBJ databases">
        <title>The characterization of three novel Bacteroidetes species and genomic analysis of their roles in tidal elemental geochemical cycles.</title>
        <authorList>
            <person name="Ma K.-J."/>
        </authorList>
    </citation>
    <scope>NUCLEOTIDE SEQUENCE</scope>
    <source>
        <strain evidence="2">M415</strain>
    </source>
</reference>
<dbReference type="InterPro" id="IPR036291">
    <property type="entry name" value="NAD(P)-bd_dom_sf"/>
</dbReference>
<comment type="caution">
    <text evidence="2">The sequence shown here is derived from an EMBL/GenBank/DDBJ whole genome shotgun (WGS) entry which is preliminary data.</text>
</comment>
<name>A0AAE3MNK9_9FLAO</name>
<organism evidence="2 3">
    <name type="scientific">Lentiprolixibacter aurantiacus</name>
    <dbReference type="NCBI Taxonomy" id="2993939"/>
    <lineage>
        <taxon>Bacteria</taxon>
        <taxon>Pseudomonadati</taxon>
        <taxon>Bacteroidota</taxon>
        <taxon>Flavobacteriia</taxon>
        <taxon>Flavobacteriales</taxon>
        <taxon>Flavobacteriaceae</taxon>
        <taxon>Lentiprolixibacter</taxon>
    </lineage>
</organism>
<dbReference type="SUPFAM" id="SSF51735">
    <property type="entry name" value="NAD(P)-binding Rossmann-fold domains"/>
    <property type="match status" value="1"/>
</dbReference>
<sequence length="119" mass="13332">MKRTLVFGASLKPDRYSYYAIERLVAQGIETHGFGIREGNVSGVPVRNSLEGLEDIHTVSLYLRPATQQQYYQDILALKPKRVIFNPGTENNEFARLLEANGIAAENSCTLVLLSTQQF</sequence>
<dbReference type="RefSeq" id="WP_266013764.1">
    <property type="nucleotide sequence ID" value="NZ_JAPFQP010000003.1"/>
</dbReference>
<accession>A0AAE3MNK9</accession>
<dbReference type="EMBL" id="JAPFQP010000003">
    <property type="protein sequence ID" value="MCX2720157.1"/>
    <property type="molecule type" value="Genomic_DNA"/>
</dbReference>
<protein>
    <submittedName>
        <fullName evidence="2">CoA-binding protein</fullName>
    </submittedName>
</protein>
<evidence type="ECO:0000313" key="3">
    <source>
        <dbReference type="Proteomes" id="UP001207116"/>
    </source>
</evidence>
<keyword evidence="3" id="KW-1185">Reference proteome</keyword>
<feature type="domain" description="CoA-binding" evidence="1">
    <location>
        <begin position="2"/>
        <end position="113"/>
    </location>
</feature>
<evidence type="ECO:0000313" key="2">
    <source>
        <dbReference type="EMBL" id="MCX2720157.1"/>
    </source>
</evidence>
<proteinExistence type="predicted"/>